<organism evidence="1 2">
    <name type="scientific">Ambrosiozyma monospora</name>
    <name type="common">Yeast</name>
    <name type="synonym">Endomycopsis monosporus</name>
    <dbReference type="NCBI Taxonomy" id="43982"/>
    <lineage>
        <taxon>Eukaryota</taxon>
        <taxon>Fungi</taxon>
        <taxon>Dikarya</taxon>
        <taxon>Ascomycota</taxon>
        <taxon>Saccharomycotina</taxon>
        <taxon>Pichiomycetes</taxon>
        <taxon>Pichiales</taxon>
        <taxon>Pichiaceae</taxon>
        <taxon>Ambrosiozyma</taxon>
    </lineage>
</organism>
<dbReference type="EMBL" id="BSXS01010043">
    <property type="protein sequence ID" value="GME97260.1"/>
    <property type="molecule type" value="Genomic_DNA"/>
</dbReference>
<evidence type="ECO:0000313" key="2">
    <source>
        <dbReference type="Proteomes" id="UP001165064"/>
    </source>
</evidence>
<sequence length="241" mass="27126">MDEITFTLYTSVALIFLSALVLRLIIVFPATSKSQRELKLNQNEQTKTSSLNPVKLLVLLGSGGHTGEMIRILSQFQGKLPLYGPRQYIISSGDSTSLLKITEFEKASSNNKKQKQNPQKQYMMIPRARGIGDGKSVALYKTIHSFAITFQKLFQKGLHGDLPDFFLCNGPGTAIPIAYSLFFLKFIGLGHTKIIYVESLARVNKLSLTGLLILPITDRFLVQWPQLAKQYRRCEYYGMLV</sequence>
<gene>
    <name evidence="1" type="ORF">Amon02_001019700</name>
</gene>
<accession>A0ACB5TX81</accession>
<comment type="caution">
    <text evidence="1">The sequence shown here is derived from an EMBL/GenBank/DDBJ whole genome shotgun (WGS) entry which is preliminary data.</text>
</comment>
<protein>
    <submittedName>
        <fullName evidence="1">Unnamed protein product</fullName>
    </submittedName>
</protein>
<dbReference type="Proteomes" id="UP001165064">
    <property type="component" value="Unassembled WGS sequence"/>
</dbReference>
<proteinExistence type="predicted"/>
<name>A0ACB5TX81_AMBMO</name>
<evidence type="ECO:0000313" key="1">
    <source>
        <dbReference type="EMBL" id="GME97260.1"/>
    </source>
</evidence>
<keyword evidence="2" id="KW-1185">Reference proteome</keyword>
<reference evidence="1" key="1">
    <citation type="submission" date="2023-04" db="EMBL/GenBank/DDBJ databases">
        <title>Ambrosiozyma monospora NBRC 10751.</title>
        <authorList>
            <person name="Ichikawa N."/>
            <person name="Sato H."/>
            <person name="Tonouchi N."/>
        </authorList>
    </citation>
    <scope>NUCLEOTIDE SEQUENCE</scope>
    <source>
        <strain evidence="1">NBRC 10751</strain>
    </source>
</reference>